<evidence type="ECO:0000256" key="1">
    <source>
        <dbReference type="ARBA" id="ARBA00004370"/>
    </source>
</evidence>
<comment type="caution">
    <text evidence="5">The sequence shown here is derived from an EMBL/GenBank/DDBJ whole genome shotgun (WGS) entry which is preliminary data.</text>
</comment>
<feature type="domain" description="POTRA" evidence="4">
    <location>
        <begin position="152"/>
        <end position="231"/>
    </location>
</feature>
<dbReference type="GO" id="GO:0019867">
    <property type="term" value="C:outer membrane"/>
    <property type="evidence" value="ECO:0007669"/>
    <property type="project" value="InterPro"/>
</dbReference>
<gene>
    <name evidence="5" type="ORF">HNQ61_003153</name>
</gene>
<dbReference type="EMBL" id="JACHIA010000009">
    <property type="protein sequence ID" value="MBB6071525.1"/>
    <property type="molecule type" value="Genomic_DNA"/>
</dbReference>
<name>A0A841H0D1_9BACT</name>
<dbReference type="PANTHER" id="PTHR12815:SF42">
    <property type="entry name" value="BACTERIAL SURFACE ANTIGEN (D15) DOMAIN-CONTAINING PROTEIN"/>
    <property type="match status" value="1"/>
</dbReference>
<feature type="chain" id="PRO_5032703968" evidence="3">
    <location>
        <begin position="35"/>
        <end position="744"/>
    </location>
</feature>
<dbReference type="Pfam" id="PF01103">
    <property type="entry name" value="Omp85"/>
    <property type="match status" value="1"/>
</dbReference>
<dbReference type="InterPro" id="IPR034746">
    <property type="entry name" value="POTRA"/>
</dbReference>
<dbReference type="Proteomes" id="UP000582837">
    <property type="component" value="Unassembled WGS sequence"/>
</dbReference>
<keyword evidence="2" id="KW-0472">Membrane</keyword>
<evidence type="ECO:0000259" key="4">
    <source>
        <dbReference type="PROSITE" id="PS51779"/>
    </source>
</evidence>
<dbReference type="PROSITE" id="PS51779">
    <property type="entry name" value="POTRA"/>
    <property type="match status" value="1"/>
</dbReference>
<keyword evidence="3" id="KW-0732">Signal</keyword>
<evidence type="ECO:0000256" key="2">
    <source>
        <dbReference type="ARBA" id="ARBA00023136"/>
    </source>
</evidence>
<dbReference type="InterPro" id="IPR000184">
    <property type="entry name" value="Bac_surfAg_D15"/>
</dbReference>
<evidence type="ECO:0000313" key="5">
    <source>
        <dbReference type="EMBL" id="MBB6071525.1"/>
    </source>
</evidence>
<dbReference type="RefSeq" id="WP_170034977.1">
    <property type="nucleotide sequence ID" value="NZ_JABDTL010000001.1"/>
</dbReference>
<proteinExistence type="predicted"/>
<evidence type="ECO:0000256" key="3">
    <source>
        <dbReference type="SAM" id="SignalP"/>
    </source>
</evidence>
<dbReference type="Pfam" id="PF07244">
    <property type="entry name" value="POTRA"/>
    <property type="match status" value="1"/>
</dbReference>
<dbReference type="InterPro" id="IPR010827">
    <property type="entry name" value="BamA/TamA_POTRA"/>
</dbReference>
<feature type="signal peptide" evidence="3">
    <location>
        <begin position="1"/>
        <end position="34"/>
    </location>
</feature>
<dbReference type="InterPro" id="IPR039910">
    <property type="entry name" value="D15-like"/>
</dbReference>
<organism evidence="5 6">
    <name type="scientific">Longimicrobium terrae</name>
    <dbReference type="NCBI Taxonomy" id="1639882"/>
    <lineage>
        <taxon>Bacteria</taxon>
        <taxon>Pseudomonadati</taxon>
        <taxon>Gemmatimonadota</taxon>
        <taxon>Longimicrobiia</taxon>
        <taxon>Longimicrobiales</taxon>
        <taxon>Longimicrobiaceae</taxon>
        <taxon>Longimicrobium</taxon>
    </lineage>
</organism>
<sequence>MPVPPFSALRFRPRALLARAAALLCAAAGLAACAGNQAGPTGPLPQFAQYEGQDVRSVDFEADSLVVPADSLRNVITTQPSRCRALGVLPFCIGKIGKQDYNLDLGVLSRDVARIQLAHRDAGYYGTRVLPLVDEAPDGVNVTFRIEPGDRVTLTSLAVTGADSLPGLDRIRGALPLKEGEPFRRIDFLASVDTVRNWLLNQGYAYAQVLRNYEIDTIADVAQVELNAAPGPLVVVDSIAIVGLYRLSPETVRRQMAIRTGRPLRATDLVRSQRNLFDLELVNFAAVEVAPERLQATPDSAELDRDSIGSTVLVRIVEAPRYAVDVAGGYATRDCFRAQGSHLDRNFLGGARRLEITGLIAKVGVASPVDGLEKNLCPAFNPERRQTAQDSLIADQINYRLAANFLQPRLFGTQTSVVAGLFTEQISELDLYVRDATGSQVGIVRQIAPQTLASLTFEVQRGRTRASDYFFCIAFEVCRPGDIRALERPRWSNSVSLGLTQSRVRIDPFPSGGHQFRTTVDYASPALGSDDQYLRLMADGIAHRRLTGNLVLSARLMAGTFLTGLLNEETGYIPPEQRFYGGGPTGVRGFRFNELGPTVYVVRPRRTGSDGFEVDTISSSTGGTRSVLGSTELTFPIPLPLLNRPALRGAVFLDAGQVWDTRDTTLVRPGIRFTPGVGGRFATPVGPIRLDVGYNPYSREPGPLYGINERGELLPTPLLRRYQPDDKPGFLKRLTLQISVGNAL</sequence>
<dbReference type="Gene3D" id="2.40.160.50">
    <property type="entry name" value="membrane protein fhac: a member of the omp85/tpsb transporter family"/>
    <property type="match status" value="1"/>
</dbReference>
<evidence type="ECO:0000313" key="6">
    <source>
        <dbReference type="Proteomes" id="UP000582837"/>
    </source>
</evidence>
<dbReference type="AlphaFoldDB" id="A0A841H0D1"/>
<dbReference type="Gene3D" id="3.10.20.310">
    <property type="entry name" value="membrane protein fhac"/>
    <property type="match status" value="2"/>
</dbReference>
<reference evidence="5 6" key="1">
    <citation type="submission" date="2020-08" db="EMBL/GenBank/DDBJ databases">
        <title>Genomic Encyclopedia of Type Strains, Phase IV (KMG-IV): sequencing the most valuable type-strain genomes for metagenomic binning, comparative biology and taxonomic classification.</title>
        <authorList>
            <person name="Goeker M."/>
        </authorList>
    </citation>
    <scope>NUCLEOTIDE SEQUENCE [LARGE SCALE GENOMIC DNA]</scope>
    <source>
        <strain evidence="5 6">DSM 29007</strain>
    </source>
</reference>
<dbReference type="PANTHER" id="PTHR12815">
    <property type="entry name" value="SORTING AND ASSEMBLY MACHINERY SAMM50 PROTEIN FAMILY MEMBER"/>
    <property type="match status" value="1"/>
</dbReference>
<accession>A0A841H0D1</accession>
<comment type="subcellular location">
    <subcellularLocation>
        <location evidence="1">Membrane</location>
    </subcellularLocation>
</comment>
<protein>
    <submittedName>
        <fullName evidence="5">Outer membrane protein assembly factor BamA</fullName>
    </submittedName>
</protein>
<keyword evidence="6" id="KW-1185">Reference proteome</keyword>